<keyword evidence="1" id="KW-0732">Signal</keyword>
<dbReference type="Proteomes" id="UP000238762">
    <property type="component" value="Unassembled WGS sequence"/>
</dbReference>
<organism evidence="2 3">
    <name type="scientific">Merismopedia glauca CCAP 1448/3</name>
    <dbReference type="NCBI Taxonomy" id="1296344"/>
    <lineage>
        <taxon>Bacteria</taxon>
        <taxon>Bacillati</taxon>
        <taxon>Cyanobacteriota</taxon>
        <taxon>Cyanophyceae</taxon>
        <taxon>Synechococcales</taxon>
        <taxon>Merismopediaceae</taxon>
        <taxon>Merismopedia</taxon>
    </lineage>
</organism>
<evidence type="ECO:0000256" key="1">
    <source>
        <dbReference type="SAM" id="SignalP"/>
    </source>
</evidence>
<reference evidence="2 3" key="2">
    <citation type="submission" date="2018-03" db="EMBL/GenBank/DDBJ databases">
        <title>The ancient ancestry and fast evolution of plastids.</title>
        <authorList>
            <person name="Moore K.R."/>
            <person name="Magnabosco C."/>
            <person name="Momper L."/>
            <person name="Gold D.A."/>
            <person name="Bosak T."/>
            <person name="Fournier G.P."/>
        </authorList>
    </citation>
    <scope>NUCLEOTIDE SEQUENCE [LARGE SCALE GENOMIC DNA]</scope>
    <source>
        <strain evidence="2 3">CCAP 1448/3</strain>
    </source>
</reference>
<dbReference type="EMBL" id="PVWJ01000066">
    <property type="protein sequence ID" value="PSB02275.1"/>
    <property type="molecule type" value="Genomic_DNA"/>
</dbReference>
<dbReference type="RefSeq" id="WP_106289263.1">
    <property type="nucleotide sequence ID" value="NZ_CAWNTC010000081.1"/>
</dbReference>
<protein>
    <submittedName>
        <fullName evidence="2">Uncharacterized protein</fullName>
    </submittedName>
</protein>
<gene>
    <name evidence="2" type="ORF">C7B64_13920</name>
</gene>
<sequence>MIKLNMFTKSALFLSLCLFSQVALNQSVDTSRAIAQEVIPQEEQNIVSNTTKDVTNEVELMGNPGSSKYPSGSRVYARNIWDMQLFNNRLYLGQGNSANSGPAPNAGPAEVWYFDLTSQQFVKQFTTSDEQVSKYRVVGGELMIPGHDPRDSWNLGNLYKLEASGWKKYRNVPNAIHMYDVYKFSNQLFVGLGTRYSQTIYKSTNAGSSWKGIVPNPNPGRIYTLFELGNKLYASGYAMDIVQYNGGFIGVTNNFLLGGTQFKRTTTPPVVVRPTNFQNQLVYIVAKNVNDHQWTPLNLNVAASPTAVRTVTLPGRAKPWDVVCSDSKCYALGAIYNGSGDYTITVSETSNLTEWKEVFRFKSDTFARSFEMDDSGNFYFGLGCEISPIPTSTGNILRVSKSAWSS</sequence>
<feature type="chain" id="PRO_5015500682" evidence="1">
    <location>
        <begin position="26"/>
        <end position="406"/>
    </location>
</feature>
<dbReference type="OrthoDB" id="568945at2"/>
<comment type="caution">
    <text evidence="2">The sequence shown here is derived from an EMBL/GenBank/DDBJ whole genome shotgun (WGS) entry which is preliminary data.</text>
</comment>
<evidence type="ECO:0000313" key="2">
    <source>
        <dbReference type="EMBL" id="PSB02275.1"/>
    </source>
</evidence>
<dbReference type="AlphaFoldDB" id="A0A2T1C1W3"/>
<dbReference type="SUPFAM" id="SSF110296">
    <property type="entry name" value="Oligoxyloglucan reducing end-specific cellobiohydrolase"/>
    <property type="match status" value="1"/>
</dbReference>
<proteinExistence type="predicted"/>
<name>A0A2T1C1W3_9CYAN</name>
<feature type="signal peptide" evidence="1">
    <location>
        <begin position="1"/>
        <end position="25"/>
    </location>
</feature>
<keyword evidence="3" id="KW-1185">Reference proteome</keyword>
<evidence type="ECO:0000313" key="3">
    <source>
        <dbReference type="Proteomes" id="UP000238762"/>
    </source>
</evidence>
<accession>A0A2T1C1W3</accession>
<reference evidence="2 3" key="1">
    <citation type="submission" date="2018-02" db="EMBL/GenBank/DDBJ databases">
        <authorList>
            <person name="Cohen D.B."/>
            <person name="Kent A.D."/>
        </authorList>
    </citation>
    <scope>NUCLEOTIDE SEQUENCE [LARGE SCALE GENOMIC DNA]</scope>
    <source>
        <strain evidence="2 3">CCAP 1448/3</strain>
    </source>
</reference>